<dbReference type="Pfam" id="PF09742">
    <property type="entry name" value="Dymeclin"/>
    <property type="match status" value="1"/>
</dbReference>
<dbReference type="GO" id="GO:0000138">
    <property type="term" value="C:Golgi trans cisterna"/>
    <property type="evidence" value="ECO:0007669"/>
    <property type="project" value="TreeGrafter"/>
</dbReference>
<dbReference type="EMBL" id="MLAK01000663">
    <property type="protein sequence ID" value="OHT08566.1"/>
    <property type="molecule type" value="Genomic_DNA"/>
</dbReference>
<reference evidence="3" key="1">
    <citation type="submission" date="2016-10" db="EMBL/GenBank/DDBJ databases">
        <authorList>
            <person name="Benchimol M."/>
            <person name="Almeida L.G."/>
            <person name="Vasconcelos A.T."/>
            <person name="Perreira-Neves A."/>
            <person name="Rosa I.A."/>
            <person name="Tasca T."/>
            <person name="Bogo M.R."/>
            <person name="de Souza W."/>
        </authorList>
    </citation>
    <scope>NUCLEOTIDE SEQUENCE [LARGE SCALE GENOMIC DNA]</scope>
    <source>
        <strain evidence="3">K</strain>
    </source>
</reference>
<dbReference type="GeneID" id="94837495"/>
<feature type="transmembrane region" description="Helical" evidence="2">
    <location>
        <begin position="319"/>
        <end position="341"/>
    </location>
</feature>
<name>A0A1J4KFZ9_9EUKA</name>
<keyword evidence="2" id="KW-0812">Transmembrane</keyword>
<dbReference type="GO" id="GO:0016020">
    <property type="term" value="C:membrane"/>
    <property type="evidence" value="ECO:0007669"/>
    <property type="project" value="TreeGrafter"/>
</dbReference>
<feature type="transmembrane region" description="Helical" evidence="2">
    <location>
        <begin position="287"/>
        <end position="307"/>
    </location>
</feature>
<gene>
    <name evidence="3" type="ORF">TRFO_22820</name>
</gene>
<evidence type="ECO:0008006" key="5">
    <source>
        <dbReference type="Google" id="ProtNLM"/>
    </source>
</evidence>
<dbReference type="InterPro" id="IPR026705">
    <property type="entry name" value="Hid-1/Ecm30"/>
</dbReference>
<sequence>MGGVVSTSKITSLIQILKQENCSSIHYVWQGISVDDMANLNLSNEDINDLLLIQKMRPDNFSELVRITVDVFSKASKISEKENSQNPNYVYVCNFICLLLSISNDSKSNIVWFRASQLYLSAVKPIMSLSETLQRLLRFNDSIITFLQSSILDLRISYAKTLLFIVHAQSLGGNQICEETSTFLSIFDFFHWNQFLITLFETIYYVIAQSKSSQKNSLKELILIRALISFAIPCLYACQSWKIEQIDVKLIHKAFSVLFLINNEKVIQICEQLVSLLYIVISTNHEFLEYIVSNSFTNNYVISLLFLYQHRLENQKMSFFHTLILLIMGILTSNYSALLLLNDPISVSLDFKMRTHRGTHADLLIEVLTNPFVQNFEVSAPLIPLISGIIKNISSITVKLSWFSANRIFIILKKFFVSKFAEKKEYSRSVENMIASIYQFLRFQTIGNMNLFMYSIENQIFLKKITRLNQNVVNPNVAHHNWKFYIDKILLMVKKGEKTMMIANEQQRIKEYQNLLAPVLLDFNDPPEKLNDFSMNREIESIWIDWFRVLFWITFPEDATKANLSFTSFETPNMKKENQKEYSSKPDQNLKTQNTQEESINHENQNQQPIQKSDQISIQNRDNDKNSQKNSTSLLNRNHSQTISGSYVVDSNDFVSNSIENDFNDFVNISIENEYEIIKSIQEIESPEENVEDLFGGDSELMKFLEGD</sequence>
<dbReference type="VEuPathDB" id="TrichDB:TRFO_22820"/>
<dbReference type="OrthoDB" id="10594719at2759"/>
<feature type="region of interest" description="Disordered" evidence="1">
    <location>
        <begin position="575"/>
        <end position="637"/>
    </location>
</feature>
<dbReference type="GO" id="GO:0005797">
    <property type="term" value="C:Golgi medial cisterna"/>
    <property type="evidence" value="ECO:0007669"/>
    <property type="project" value="TreeGrafter"/>
</dbReference>
<evidence type="ECO:0000313" key="4">
    <source>
        <dbReference type="Proteomes" id="UP000179807"/>
    </source>
</evidence>
<evidence type="ECO:0000313" key="3">
    <source>
        <dbReference type="EMBL" id="OHT08566.1"/>
    </source>
</evidence>
<dbReference type="RefSeq" id="XP_068361702.1">
    <property type="nucleotide sequence ID" value="XM_068502791.1"/>
</dbReference>
<dbReference type="PANTHER" id="PTHR21575">
    <property type="entry name" value="PROTEIN HID1"/>
    <property type="match status" value="1"/>
</dbReference>
<protein>
    <recommendedName>
        <fullName evidence="5">Dymeclin</fullName>
    </recommendedName>
</protein>
<feature type="compositionally biased region" description="Basic and acidic residues" evidence="1">
    <location>
        <begin position="575"/>
        <end position="584"/>
    </location>
</feature>
<dbReference type="Proteomes" id="UP000179807">
    <property type="component" value="Unassembled WGS sequence"/>
</dbReference>
<dbReference type="AlphaFoldDB" id="A0A1J4KFZ9"/>
<evidence type="ECO:0000256" key="1">
    <source>
        <dbReference type="SAM" id="MobiDB-lite"/>
    </source>
</evidence>
<feature type="compositionally biased region" description="Polar residues" evidence="1">
    <location>
        <begin position="585"/>
        <end position="620"/>
    </location>
</feature>
<accession>A0A1J4KFZ9</accession>
<evidence type="ECO:0000256" key="2">
    <source>
        <dbReference type="SAM" id="Phobius"/>
    </source>
</evidence>
<feature type="compositionally biased region" description="Polar residues" evidence="1">
    <location>
        <begin position="628"/>
        <end position="637"/>
    </location>
</feature>
<comment type="caution">
    <text evidence="3">The sequence shown here is derived from an EMBL/GenBank/DDBJ whole genome shotgun (WGS) entry which is preliminary data.</text>
</comment>
<organism evidence="3 4">
    <name type="scientific">Tritrichomonas foetus</name>
    <dbReference type="NCBI Taxonomy" id="1144522"/>
    <lineage>
        <taxon>Eukaryota</taxon>
        <taxon>Metamonada</taxon>
        <taxon>Parabasalia</taxon>
        <taxon>Tritrichomonadida</taxon>
        <taxon>Tritrichomonadidae</taxon>
        <taxon>Tritrichomonas</taxon>
    </lineage>
</organism>
<dbReference type="PANTHER" id="PTHR21575:SF12">
    <property type="entry name" value="PROTEIN HID1"/>
    <property type="match status" value="1"/>
</dbReference>
<keyword evidence="4" id="KW-1185">Reference proteome</keyword>
<feature type="transmembrane region" description="Helical" evidence="2">
    <location>
        <begin position="221"/>
        <end position="238"/>
    </location>
</feature>
<keyword evidence="2" id="KW-1133">Transmembrane helix</keyword>
<keyword evidence="2" id="KW-0472">Membrane</keyword>
<proteinExistence type="predicted"/>